<reference evidence="1" key="1">
    <citation type="submission" date="2023-12" db="EMBL/GenBank/DDBJ databases">
        <title>Fervidustalea candida gen. nov., sp. nov., a novel member of the family Paenibacillaceae isolated from a geothermal area.</title>
        <authorList>
            <person name="Li W.-J."/>
            <person name="Jiao J.-Y."/>
            <person name="Chen Y."/>
        </authorList>
    </citation>
    <scope>NUCLEOTIDE SEQUENCE</scope>
    <source>
        <strain evidence="1">SYSU GA230002</strain>
    </source>
</reference>
<proteinExistence type="predicted"/>
<dbReference type="EMBL" id="JAYJLD010000007">
    <property type="protein sequence ID" value="MEB3101360.1"/>
    <property type="molecule type" value="Genomic_DNA"/>
</dbReference>
<accession>A0ABU5ZFT2</accession>
<organism evidence="1 2">
    <name type="scientific">Ferviditalea candida</name>
    <dbReference type="NCBI Taxonomy" id="3108399"/>
    <lineage>
        <taxon>Bacteria</taxon>
        <taxon>Bacillati</taxon>
        <taxon>Bacillota</taxon>
        <taxon>Bacilli</taxon>
        <taxon>Bacillales</taxon>
        <taxon>Paenibacillaceae</taxon>
        <taxon>Ferviditalea</taxon>
    </lineage>
</organism>
<gene>
    <name evidence="1" type="ORF">VF724_06745</name>
</gene>
<dbReference type="RefSeq" id="WP_371753476.1">
    <property type="nucleotide sequence ID" value="NZ_JAYJLD010000007.1"/>
</dbReference>
<keyword evidence="2" id="KW-1185">Reference proteome</keyword>
<sequence length="61" mass="6632">MSRFAADLGSNTAKAFALISRNPVATLIGAFGYHTNLWEFVKGIDPETPDGISFPIPNVFF</sequence>
<name>A0ABU5ZFT2_9BACL</name>
<evidence type="ECO:0000313" key="2">
    <source>
        <dbReference type="Proteomes" id="UP001310386"/>
    </source>
</evidence>
<dbReference type="Proteomes" id="UP001310386">
    <property type="component" value="Unassembled WGS sequence"/>
</dbReference>
<protein>
    <submittedName>
        <fullName evidence="1">Uncharacterized protein</fullName>
    </submittedName>
</protein>
<comment type="caution">
    <text evidence="1">The sequence shown here is derived from an EMBL/GenBank/DDBJ whole genome shotgun (WGS) entry which is preliminary data.</text>
</comment>
<evidence type="ECO:0000313" key="1">
    <source>
        <dbReference type="EMBL" id="MEB3101360.1"/>
    </source>
</evidence>